<evidence type="ECO:0000256" key="1">
    <source>
        <dbReference type="RuleBase" id="RU000363"/>
    </source>
</evidence>
<dbReference type="PRINTS" id="PR00080">
    <property type="entry name" value="SDRFAMILY"/>
</dbReference>
<accession>A0ABD3WLV3</accession>
<protein>
    <recommendedName>
        <fullName evidence="4">Dehydrogenase/reductase SDR family member 7</fullName>
    </recommendedName>
</protein>
<sequence length="325" mass="36380">MEWCLVAFLLVVVYLVTQGLRLLFAETDLVLQWCELFGNSPASLSEKVVWITGASSGLGEALSYELAEAGCCLVLSARRQERLNDVKACCIERSRMKADKILVLPLDMLAFDTHKQAVETVLKYFKKIDILINNAGRSQRALWERTSLNTDQEMLKLNVLGPLSLTKAVLPHMLDRRVGHIVCTSSVAGKFGAPGLGSYSCSKHALHGAFNCLRNETHDRNIHVTMVVAGPFFSEALIHAFTESTEKNLGLEMKPGEKRMHTKHFAHHMVVAIANKLDEVWISMHPELAFVYINQYFPAIAQRLAAIVARKRLQKIREGKTDLHS</sequence>
<dbReference type="AlphaFoldDB" id="A0ABD3WLV3"/>
<dbReference type="PANTHER" id="PTHR44269:SF1">
    <property type="entry name" value="DEHYDROGENASE_REDUCTASE SDR FAMILY MEMBER 7"/>
    <property type="match status" value="1"/>
</dbReference>
<evidence type="ECO:0000313" key="3">
    <source>
        <dbReference type="Proteomes" id="UP001634394"/>
    </source>
</evidence>
<name>A0ABD3WLV3_SINWO</name>
<organism evidence="2 3">
    <name type="scientific">Sinanodonta woodiana</name>
    <name type="common">Chinese pond mussel</name>
    <name type="synonym">Anodonta woodiana</name>
    <dbReference type="NCBI Taxonomy" id="1069815"/>
    <lineage>
        <taxon>Eukaryota</taxon>
        <taxon>Metazoa</taxon>
        <taxon>Spiralia</taxon>
        <taxon>Lophotrochozoa</taxon>
        <taxon>Mollusca</taxon>
        <taxon>Bivalvia</taxon>
        <taxon>Autobranchia</taxon>
        <taxon>Heteroconchia</taxon>
        <taxon>Palaeoheterodonta</taxon>
        <taxon>Unionida</taxon>
        <taxon>Unionoidea</taxon>
        <taxon>Unionidae</taxon>
        <taxon>Unioninae</taxon>
        <taxon>Sinanodonta</taxon>
    </lineage>
</organism>
<comment type="caution">
    <text evidence="2">The sequence shown here is derived from an EMBL/GenBank/DDBJ whole genome shotgun (WGS) entry which is preliminary data.</text>
</comment>
<evidence type="ECO:0008006" key="4">
    <source>
        <dbReference type="Google" id="ProtNLM"/>
    </source>
</evidence>
<reference evidence="2 3" key="1">
    <citation type="submission" date="2024-11" db="EMBL/GenBank/DDBJ databases">
        <title>Chromosome-level genome assembly of the freshwater bivalve Anodonta woodiana.</title>
        <authorList>
            <person name="Chen X."/>
        </authorList>
    </citation>
    <scope>NUCLEOTIDE SEQUENCE [LARGE SCALE GENOMIC DNA]</scope>
    <source>
        <strain evidence="2">MN2024</strain>
        <tissue evidence="2">Gills</tissue>
    </source>
</reference>
<dbReference type="Gene3D" id="3.40.50.720">
    <property type="entry name" value="NAD(P)-binding Rossmann-like Domain"/>
    <property type="match status" value="1"/>
</dbReference>
<dbReference type="SUPFAM" id="SSF51735">
    <property type="entry name" value="NAD(P)-binding Rossmann-fold domains"/>
    <property type="match status" value="1"/>
</dbReference>
<keyword evidence="3" id="KW-1185">Reference proteome</keyword>
<dbReference type="PRINTS" id="PR00081">
    <property type="entry name" value="GDHRDH"/>
</dbReference>
<proteinExistence type="inferred from homology"/>
<dbReference type="InterPro" id="IPR053011">
    <property type="entry name" value="SDR_family_member_7"/>
</dbReference>
<dbReference type="Pfam" id="PF00106">
    <property type="entry name" value="adh_short"/>
    <property type="match status" value="1"/>
</dbReference>
<evidence type="ECO:0000313" key="2">
    <source>
        <dbReference type="EMBL" id="KAL3874940.1"/>
    </source>
</evidence>
<dbReference type="EMBL" id="JBJQND010000006">
    <property type="protein sequence ID" value="KAL3874940.1"/>
    <property type="molecule type" value="Genomic_DNA"/>
</dbReference>
<dbReference type="InterPro" id="IPR036291">
    <property type="entry name" value="NAD(P)-bd_dom_sf"/>
</dbReference>
<dbReference type="PANTHER" id="PTHR44269">
    <property type="entry name" value="DEHYDROGENASE/REDUCTASE SDR FAMILY MEMBER 7-RELATED"/>
    <property type="match status" value="1"/>
</dbReference>
<dbReference type="Proteomes" id="UP001634394">
    <property type="component" value="Unassembled WGS sequence"/>
</dbReference>
<dbReference type="InterPro" id="IPR002347">
    <property type="entry name" value="SDR_fam"/>
</dbReference>
<comment type="similarity">
    <text evidence="1">Belongs to the short-chain dehydrogenases/reductases (SDR) family.</text>
</comment>
<gene>
    <name evidence="2" type="ORF">ACJMK2_037892</name>
</gene>